<protein>
    <submittedName>
        <fullName evidence="2">Uncharacterized protein</fullName>
    </submittedName>
</protein>
<dbReference type="NCBIfam" id="NF041644">
    <property type="entry name" value="CBO0543_fam"/>
    <property type="match status" value="1"/>
</dbReference>
<feature type="transmembrane region" description="Helical" evidence="1">
    <location>
        <begin position="127"/>
        <end position="145"/>
    </location>
</feature>
<dbReference type="KEGG" id="bcoh:BC6307_02655"/>
<feature type="transmembrane region" description="Helical" evidence="1">
    <location>
        <begin position="98"/>
        <end position="120"/>
    </location>
</feature>
<feature type="transmembrane region" description="Helical" evidence="1">
    <location>
        <begin position="61"/>
        <end position="78"/>
    </location>
</feature>
<proteinExistence type="predicted"/>
<accession>A0A223KL90</accession>
<evidence type="ECO:0000313" key="2">
    <source>
        <dbReference type="EMBL" id="AST90260.1"/>
    </source>
</evidence>
<dbReference type="STRING" id="1314751.GCA_001591425_04191"/>
<dbReference type="InterPro" id="IPR048147">
    <property type="entry name" value="CBO0543-like"/>
</dbReference>
<feature type="transmembrane region" description="Helical" evidence="1">
    <location>
        <begin position="157"/>
        <end position="177"/>
    </location>
</feature>
<keyword evidence="1" id="KW-0812">Transmembrane</keyword>
<dbReference type="EMBL" id="CP018866">
    <property type="protein sequence ID" value="AST90260.1"/>
    <property type="molecule type" value="Genomic_DNA"/>
</dbReference>
<keyword evidence="1" id="KW-0472">Membrane</keyword>
<dbReference type="RefSeq" id="WP_066420328.1">
    <property type="nucleotide sequence ID" value="NZ_CP018866.1"/>
</dbReference>
<evidence type="ECO:0000313" key="3">
    <source>
        <dbReference type="Proteomes" id="UP000215224"/>
    </source>
</evidence>
<keyword evidence="3" id="KW-1185">Reference proteome</keyword>
<evidence type="ECO:0000256" key="1">
    <source>
        <dbReference type="SAM" id="Phobius"/>
    </source>
</evidence>
<feature type="transmembrane region" description="Helical" evidence="1">
    <location>
        <begin position="36"/>
        <end position="54"/>
    </location>
</feature>
<dbReference type="Proteomes" id="UP000215224">
    <property type="component" value="Chromosome"/>
</dbReference>
<reference evidence="2 3" key="1">
    <citation type="submission" date="2016-12" db="EMBL/GenBank/DDBJ databases">
        <title>The whole genome sequencing and assembly of Bacillus cohnii DSM 6307T strain.</title>
        <authorList>
            <person name="Lee Y.-J."/>
            <person name="Yi H."/>
            <person name="Bahn Y.-S."/>
            <person name="Kim J.F."/>
            <person name="Lee D.-W."/>
        </authorList>
    </citation>
    <scope>NUCLEOTIDE SEQUENCE [LARGE SCALE GENOMIC DNA]</scope>
    <source>
        <strain evidence="2 3">DSM 6307</strain>
    </source>
</reference>
<name>A0A223KL90_9BACI</name>
<dbReference type="AlphaFoldDB" id="A0A223KL90"/>
<keyword evidence="1" id="KW-1133">Transmembrane helix</keyword>
<gene>
    <name evidence="2" type="ORF">BC6307_02655</name>
</gene>
<organism evidence="2 3">
    <name type="scientific">Sutcliffiella cohnii</name>
    <dbReference type="NCBI Taxonomy" id="33932"/>
    <lineage>
        <taxon>Bacteria</taxon>
        <taxon>Bacillati</taxon>
        <taxon>Bacillota</taxon>
        <taxon>Bacilli</taxon>
        <taxon>Bacillales</taxon>
        <taxon>Bacillaceae</taxon>
        <taxon>Sutcliffiella</taxon>
    </lineage>
</organism>
<sequence length="193" mass="23405">MEQEQKQFLNRLVTEGRETAFDWIEYWWKFSSFDTWQFWVNVLMLTVPLIILYFKIDRTKAFHLGFFGFSVHILFTYFDTTLVRFGLISYPYQAIPILHVNFSLDVSLIPVSFMLLYQWALNNKKNFYLYGTLLSGFLAFIFKPILKSHNLIEWHLWANVLYLFIFYIIIFVISKWLTNLFSYFEYRGKKIPD</sequence>